<gene>
    <name evidence="1" type="ORF">FWK35_00005138</name>
</gene>
<protein>
    <submittedName>
        <fullName evidence="1">Uncharacterized protein</fullName>
    </submittedName>
</protein>
<organism evidence="1 2">
    <name type="scientific">Aphis craccivora</name>
    <name type="common">Cowpea aphid</name>
    <dbReference type="NCBI Taxonomy" id="307492"/>
    <lineage>
        <taxon>Eukaryota</taxon>
        <taxon>Metazoa</taxon>
        <taxon>Ecdysozoa</taxon>
        <taxon>Arthropoda</taxon>
        <taxon>Hexapoda</taxon>
        <taxon>Insecta</taxon>
        <taxon>Pterygota</taxon>
        <taxon>Neoptera</taxon>
        <taxon>Paraneoptera</taxon>
        <taxon>Hemiptera</taxon>
        <taxon>Sternorrhyncha</taxon>
        <taxon>Aphidomorpha</taxon>
        <taxon>Aphidoidea</taxon>
        <taxon>Aphididae</taxon>
        <taxon>Aphidini</taxon>
        <taxon>Aphis</taxon>
        <taxon>Aphis</taxon>
    </lineage>
</organism>
<reference evidence="1 2" key="1">
    <citation type="submission" date="2019-08" db="EMBL/GenBank/DDBJ databases">
        <title>Whole genome of Aphis craccivora.</title>
        <authorList>
            <person name="Voronova N.V."/>
            <person name="Shulinski R.S."/>
            <person name="Bandarenka Y.V."/>
            <person name="Zhorov D.G."/>
            <person name="Warner D."/>
        </authorList>
    </citation>
    <scope>NUCLEOTIDE SEQUENCE [LARGE SCALE GENOMIC DNA]</scope>
    <source>
        <strain evidence="1">180601</strain>
        <tissue evidence="1">Whole Body</tissue>
    </source>
</reference>
<name>A0A6G0Z9W4_APHCR</name>
<keyword evidence="2" id="KW-1185">Reference proteome</keyword>
<accession>A0A6G0Z9W4</accession>
<dbReference type="Proteomes" id="UP000478052">
    <property type="component" value="Unassembled WGS sequence"/>
</dbReference>
<evidence type="ECO:0000313" key="2">
    <source>
        <dbReference type="Proteomes" id="UP000478052"/>
    </source>
</evidence>
<evidence type="ECO:0000313" key="1">
    <source>
        <dbReference type="EMBL" id="KAF0767457.1"/>
    </source>
</evidence>
<comment type="caution">
    <text evidence="1">The sequence shown here is derived from an EMBL/GenBank/DDBJ whole genome shotgun (WGS) entry which is preliminary data.</text>
</comment>
<proteinExistence type="predicted"/>
<dbReference type="AlphaFoldDB" id="A0A6G0Z9W4"/>
<dbReference type="EMBL" id="VUJU01000964">
    <property type="protein sequence ID" value="KAF0767457.1"/>
    <property type="molecule type" value="Genomic_DNA"/>
</dbReference>
<sequence length="33" mass="3677">MWFGPARSLRLKKKNGLVRSVFNSNSVSFGPVP</sequence>